<dbReference type="Proteomes" id="UP000640725">
    <property type="component" value="Unassembled WGS sequence"/>
</dbReference>
<comment type="caution">
    <text evidence="1">The sequence shown here is derived from an EMBL/GenBank/DDBJ whole genome shotgun (WGS) entry which is preliminary data.</text>
</comment>
<gene>
    <name evidence="1" type="ORF">IQ236_22765</name>
</gene>
<protein>
    <submittedName>
        <fullName evidence="1">Uncharacterized protein</fullName>
    </submittedName>
</protein>
<proteinExistence type="predicted"/>
<dbReference type="EMBL" id="JADEWU010000078">
    <property type="protein sequence ID" value="MBE9146018.1"/>
    <property type="molecule type" value="Genomic_DNA"/>
</dbReference>
<accession>A0ABR9UHT0</accession>
<sequence>MLIKISLIALSLIFFMQFFSSQIHDNTQVLNLLFQPSLASTSVQMKIISLSVREERRLPSGATPDPNRDIGFASVLIRLENSQEKTQIIVIDKIEIKGVFNPVVYCINNEPKTIYLKPLENSDLVFHLTNKTGYIGQDRVKAFIYYRINNQKGILESQSIEVDRL</sequence>
<reference evidence="1 2" key="1">
    <citation type="submission" date="2020-10" db="EMBL/GenBank/DDBJ databases">
        <authorList>
            <person name="Castelo-Branco R."/>
            <person name="Eusebio N."/>
            <person name="Adriana R."/>
            <person name="Vieira A."/>
            <person name="Brugerolle De Fraissinette N."/>
            <person name="Rezende De Castro R."/>
            <person name="Schneider M.P."/>
            <person name="Vasconcelos V."/>
            <person name="Leao P.N."/>
        </authorList>
    </citation>
    <scope>NUCLEOTIDE SEQUENCE [LARGE SCALE GENOMIC DNA]</scope>
    <source>
        <strain evidence="1 2">LEGE 06226</strain>
    </source>
</reference>
<name>A0ABR9UHT0_9CYAN</name>
<keyword evidence="2" id="KW-1185">Reference proteome</keyword>
<evidence type="ECO:0000313" key="2">
    <source>
        <dbReference type="Proteomes" id="UP000640725"/>
    </source>
</evidence>
<organism evidence="1 2">
    <name type="scientific">Planktothrix mougeotii LEGE 06226</name>
    <dbReference type="NCBI Taxonomy" id="1828728"/>
    <lineage>
        <taxon>Bacteria</taxon>
        <taxon>Bacillati</taxon>
        <taxon>Cyanobacteriota</taxon>
        <taxon>Cyanophyceae</taxon>
        <taxon>Oscillatoriophycideae</taxon>
        <taxon>Oscillatoriales</taxon>
        <taxon>Microcoleaceae</taxon>
        <taxon>Planktothrix</taxon>
    </lineage>
</organism>
<dbReference type="RefSeq" id="WP_193871405.1">
    <property type="nucleotide sequence ID" value="NZ_JADEWU010000078.1"/>
</dbReference>
<evidence type="ECO:0000313" key="1">
    <source>
        <dbReference type="EMBL" id="MBE9146018.1"/>
    </source>
</evidence>